<keyword evidence="3" id="KW-1185">Reference proteome</keyword>
<organism evidence="2 3">
    <name type="scientific">Chaetoceros tenuissimus</name>
    <dbReference type="NCBI Taxonomy" id="426638"/>
    <lineage>
        <taxon>Eukaryota</taxon>
        <taxon>Sar</taxon>
        <taxon>Stramenopiles</taxon>
        <taxon>Ochrophyta</taxon>
        <taxon>Bacillariophyta</taxon>
        <taxon>Coscinodiscophyceae</taxon>
        <taxon>Chaetocerotophycidae</taxon>
        <taxon>Chaetocerotales</taxon>
        <taxon>Chaetocerotaceae</taxon>
        <taxon>Chaetoceros</taxon>
    </lineage>
</organism>
<dbReference type="AlphaFoldDB" id="A0AAD3HD03"/>
<gene>
    <name evidence="2" type="ORF">CTEN210_15054</name>
</gene>
<evidence type="ECO:0000313" key="3">
    <source>
        <dbReference type="Proteomes" id="UP001054902"/>
    </source>
</evidence>
<evidence type="ECO:0000313" key="2">
    <source>
        <dbReference type="EMBL" id="GFH58578.1"/>
    </source>
</evidence>
<protein>
    <submittedName>
        <fullName evidence="2">Uncharacterized protein</fullName>
    </submittedName>
</protein>
<evidence type="ECO:0000256" key="1">
    <source>
        <dbReference type="SAM" id="MobiDB-lite"/>
    </source>
</evidence>
<sequence>MNEEEKKPKKNHIRMWKKIKNVKKLLKHNRKKESFGDHSSRLSEEGSQTPSGWWMKGLAPELQQRQTNLDGDDAVNVSEIICSIPETQMDMAVSVLDTTKSNMLHLACYNGSSLRSLDYILENCTEHHRLLCVNREDIEGNLPLHIAAECVCRDKISLEEGMKVVERLYNVCPDTIHHMNNNKETVLDVVYNYLRHIHTESIEYRKLSKFYKMLRQFCLEAYMSKKHRWETESYVPIDFKIDLNGVSMDTGSCLTDEILTKVSNTNATLL</sequence>
<dbReference type="Gene3D" id="1.25.40.20">
    <property type="entry name" value="Ankyrin repeat-containing domain"/>
    <property type="match status" value="1"/>
</dbReference>
<feature type="compositionally biased region" description="Basic and acidic residues" evidence="1">
    <location>
        <begin position="32"/>
        <end position="44"/>
    </location>
</feature>
<proteinExistence type="predicted"/>
<dbReference type="InterPro" id="IPR036770">
    <property type="entry name" value="Ankyrin_rpt-contain_sf"/>
</dbReference>
<comment type="caution">
    <text evidence="2">The sequence shown here is derived from an EMBL/GenBank/DDBJ whole genome shotgun (WGS) entry which is preliminary data.</text>
</comment>
<feature type="region of interest" description="Disordered" evidence="1">
    <location>
        <begin position="27"/>
        <end position="50"/>
    </location>
</feature>
<dbReference type="EMBL" id="BLLK01000062">
    <property type="protein sequence ID" value="GFH58578.1"/>
    <property type="molecule type" value="Genomic_DNA"/>
</dbReference>
<reference evidence="2 3" key="1">
    <citation type="journal article" date="2021" name="Sci. Rep.">
        <title>The genome of the diatom Chaetoceros tenuissimus carries an ancient integrated fragment of an extant virus.</title>
        <authorList>
            <person name="Hongo Y."/>
            <person name="Kimura K."/>
            <person name="Takaki Y."/>
            <person name="Yoshida Y."/>
            <person name="Baba S."/>
            <person name="Kobayashi G."/>
            <person name="Nagasaki K."/>
            <person name="Hano T."/>
            <person name="Tomaru Y."/>
        </authorList>
    </citation>
    <scope>NUCLEOTIDE SEQUENCE [LARGE SCALE GENOMIC DNA]</scope>
    <source>
        <strain evidence="2 3">NIES-3715</strain>
    </source>
</reference>
<accession>A0AAD3HD03</accession>
<name>A0AAD3HD03_9STRA</name>
<dbReference type="SUPFAM" id="SSF48403">
    <property type="entry name" value="Ankyrin repeat"/>
    <property type="match status" value="1"/>
</dbReference>
<dbReference type="Proteomes" id="UP001054902">
    <property type="component" value="Unassembled WGS sequence"/>
</dbReference>